<evidence type="ECO:0000313" key="2">
    <source>
        <dbReference type="EMBL" id="KPL82115.1"/>
    </source>
</evidence>
<sequence length="104" mass="11670">MTPPHWSDLDRVIHEPARLMIVTLLYAVEQADFLYLLHETGLTKGNLSAHLSKLEEAGYVRIEKTFRGKIPHTLVALTPAGRAAFETYRQQLSHLIHPPSEGAS</sequence>
<dbReference type="InterPro" id="IPR027395">
    <property type="entry name" value="WH_DNA-bd_dom"/>
</dbReference>
<dbReference type="InterPro" id="IPR036388">
    <property type="entry name" value="WH-like_DNA-bd_sf"/>
</dbReference>
<dbReference type="PANTHER" id="PTHR37318">
    <property type="entry name" value="BSL7504 PROTEIN"/>
    <property type="match status" value="1"/>
</dbReference>
<dbReference type="Gene3D" id="1.10.10.10">
    <property type="entry name" value="Winged helix-like DNA-binding domain superfamily/Winged helix DNA-binding domain"/>
    <property type="match status" value="1"/>
</dbReference>
<name>A0A0P6YIE0_9CHLR</name>
<dbReference type="PANTHER" id="PTHR37318:SF1">
    <property type="entry name" value="BSL7504 PROTEIN"/>
    <property type="match status" value="1"/>
</dbReference>
<feature type="domain" description="Winged helix DNA-binding" evidence="1">
    <location>
        <begin position="18"/>
        <end position="96"/>
    </location>
</feature>
<organism evidence="2 3">
    <name type="scientific">Thermanaerothrix daxensis</name>
    <dbReference type="NCBI Taxonomy" id="869279"/>
    <lineage>
        <taxon>Bacteria</taxon>
        <taxon>Bacillati</taxon>
        <taxon>Chloroflexota</taxon>
        <taxon>Anaerolineae</taxon>
        <taxon>Anaerolineales</taxon>
        <taxon>Anaerolineaceae</taxon>
        <taxon>Thermanaerothrix</taxon>
    </lineage>
</organism>
<dbReference type="SUPFAM" id="SSF46785">
    <property type="entry name" value="Winged helix' DNA-binding domain"/>
    <property type="match status" value="1"/>
</dbReference>
<accession>A0A0P6YIE0</accession>
<evidence type="ECO:0000313" key="3">
    <source>
        <dbReference type="Proteomes" id="UP000050544"/>
    </source>
</evidence>
<comment type="caution">
    <text evidence="2">The sequence shown here is derived from an EMBL/GenBank/DDBJ whole genome shotgun (WGS) entry which is preliminary data.</text>
</comment>
<dbReference type="Pfam" id="PF13601">
    <property type="entry name" value="HTH_34"/>
    <property type="match status" value="1"/>
</dbReference>
<gene>
    <name evidence="2" type="ORF">SE15_13560</name>
</gene>
<dbReference type="EMBL" id="LGKO01000006">
    <property type="protein sequence ID" value="KPL82115.1"/>
    <property type="molecule type" value="Genomic_DNA"/>
</dbReference>
<dbReference type="InterPro" id="IPR036390">
    <property type="entry name" value="WH_DNA-bd_sf"/>
</dbReference>
<reference evidence="2 3" key="1">
    <citation type="submission" date="2015-07" db="EMBL/GenBank/DDBJ databases">
        <title>Whole genome sequence of Thermanaerothrix daxensis DSM 23592.</title>
        <authorList>
            <person name="Hemp J."/>
            <person name="Ward L.M."/>
            <person name="Pace L.A."/>
            <person name="Fischer W.W."/>
        </authorList>
    </citation>
    <scope>NUCLEOTIDE SEQUENCE [LARGE SCALE GENOMIC DNA]</scope>
    <source>
        <strain evidence="2 3">GNS-1</strain>
    </source>
</reference>
<dbReference type="STRING" id="869279.SE15_13560"/>
<proteinExistence type="predicted"/>
<protein>
    <recommendedName>
        <fullName evidence="1">Winged helix DNA-binding domain-containing protein</fullName>
    </recommendedName>
</protein>
<dbReference type="InterPro" id="IPR011991">
    <property type="entry name" value="ArsR-like_HTH"/>
</dbReference>
<dbReference type="AlphaFoldDB" id="A0A0P6YIE0"/>
<evidence type="ECO:0000259" key="1">
    <source>
        <dbReference type="Pfam" id="PF13601"/>
    </source>
</evidence>
<keyword evidence="3" id="KW-1185">Reference proteome</keyword>
<dbReference type="CDD" id="cd00090">
    <property type="entry name" value="HTH_ARSR"/>
    <property type="match status" value="1"/>
</dbReference>
<dbReference type="OrthoDB" id="9800369at2"/>
<dbReference type="RefSeq" id="WP_054522650.1">
    <property type="nucleotide sequence ID" value="NZ_LGKO01000006.1"/>
</dbReference>
<dbReference type="Proteomes" id="UP000050544">
    <property type="component" value="Unassembled WGS sequence"/>
</dbReference>